<evidence type="ECO:0000313" key="8">
    <source>
        <dbReference type="EMBL" id="TQN46010.1"/>
    </source>
</evidence>
<dbReference type="PANTHER" id="PTHR11814">
    <property type="entry name" value="SULFATE TRANSPORTER"/>
    <property type="match status" value="1"/>
</dbReference>
<feature type="transmembrane region" description="Helical" evidence="6">
    <location>
        <begin position="341"/>
        <end position="361"/>
    </location>
</feature>
<evidence type="ECO:0000256" key="2">
    <source>
        <dbReference type="ARBA" id="ARBA00022692"/>
    </source>
</evidence>
<feature type="transmembrane region" description="Helical" evidence="6">
    <location>
        <begin position="265"/>
        <end position="287"/>
    </location>
</feature>
<dbReference type="GO" id="GO:0055085">
    <property type="term" value="P:transmembrane transport"/>
    <property type="evidence" value="ECO:0007669"/>
    <property type="project" value="InterPro"/>
</dbReference>
<keyword evidence="3 6" id="KW-1133">Transmembrane helix</keyword>
<dbReference type="Pfam" id="PF00916">
    <property type="entry name" value="Sulfate_transp"/>
    <property type="match status" value="1"/>
</dbReference>
<feature type="transmembrane region" description="Helical" evidence="6">
    <location>
        <begin position="142"/>
        <end position="161"/>
    </location>
</feature>
<feature type="region of interest" description="Disordered" evidence="5">
    <location>
        <begin position="581"/>
        <end position="620"/>
    </location>
</feature>
<organism evidence="8 9">
    <name type="scientific">Humibacillus xanthopallidus</name>
    <dbReference type="NCBI Taxonomy" id="412689"/>
    <lineage>
        <taxon>Bacteria</taxon>
        <taxon>Bacillati</taxon>
        <taxon>Actinomycetota</taxon>
        <taxon>Actinomycetes</taxon>
        <taxon>Micrococcales</taxon>
        <taxon>Intrasporangiaceae</taxon>
        <taxon>Humibacillus</taxon>
    </lineage>
</organism>
<feature type="domain" description="STAS" evidence="7">
    <location>
        <begin position="454"/>
        <end position="568"/>
    </location>
</feature>
<evidence type="ECO:0000256" key="4">
    <source>
        <dbReference type="ARBA" id="ARBA00023136"/>
    </source>
</evidence>
<protein>
    <submittedName>
        <fullName evidence="8">High affinity sulfate transporter 1</fullName>
    </submittedName>
</protein>
<dbReference type="Pfam" id="PF01740">
    <property type="entry name" value="STAS"/>
    <property type="match status" value="1"/>
</dbReference>
<dbReference type="EMBL" id="VFQF01000002">
    <property type="protein sequence ID" value="TQN46010.1"/>
    <property type="molecule type" value="Genomic_DNA"/>
</dbReference>
<dbReference type="PROSITE" id="PS50801">
    <property type="entry name" value="STAS"/>
    <property type="match status" value="1"/>
</dbReference>
<dbReference type="GO" id="GO:0016020">
    <property type="term" value="C:membrane"/>
    <property type="evidence" value="ECO:0007669"/>
    <property type="project" value="UniProtKB-SubCell"/>
</dbReference>
<feature type="transmembrane region" description="Helical" evidence="6">
    <location>
        <begin position="87"/>
        <end position="107"/>
    </location>
</feature>
<feature type="transmembrane region" description="Helical" evidence="6">
    <location>
        <begin position="65"/>
        <end position="80"/>
    </location>
</feature>
<keyword evidence="4 6" id="KW-0472">Membrane</keyword>
<evidence type="ECO:0000256" key="6">
    <source>
        <dbReference type="SAM" id="Phobius"/>
    </source>
</evidence>
<dbReference type="InterPro" id="IPR001902">
    <property type="entry name" value="SLC26A/SulP_fam"/>
</dbReference>
<dbReference type="InterPro" id="IPR036513">
    <property type="entry name" value="STAS_dom_sf"/>
</dbReference>
<feature type="transmembrane region" description="Helical" evidence="6">
    <location>
        <begin position="218"/>
        <end position="235"/>
    </location>
</feature>
<dbReference type="Gene3D" id="3.30.750.24">
    <property type="entry name" value="STAS domain"/>
    <property type="match status" value="1"/>
</dbReference>
<dbReference type="InterPro" id="IPR002645">
    <property type="entry name" value="STAS_dom"/>
</dbReference>
<dbReference type="SUPFAM" id="SSF52091">
    <property type="entry name" value="SpoIIaa-like"/>
    <property type="match status" value="1"/>
</dbReference>
<feature type="transmembrane region" description="Helical" evidence="6">
    <location>
        <begin position="38"/>
        <end position="59"/>
    </location>
</feature>
<comment type="subcellular location">
    <subcellularLocation>
        <location evidence="1">Membrane</location>
        <topology evidence="1">Multi-pass membrane protein</topology>
    </subcellularLocation>
</comment>
<dbReference type="InterPro" id="IPR011547">
    <property type="entry name" value="SLC26A/SulP_dom"/>
</dbReference>
<accession>A0A543PPJ3</accession>
<dbReference type="CDD" id="cd07042">
    <property type="entry name" value="STAS_SulP_like_sulfate_transporter"/>
    <property type="match status" value="1"/>
</dbReference>
<proteinExistence type="predicted"/>
<dbReference type="Proteomes" id="UP000320085">
    <property type="component" value="Unassembled WGS sequence"/>
</dbReference>
<keyword evidence="2 6" id="KW-0812">Transmembrane</keyword>
<feature type="compositionally biased region" description="Basic and acidic residues" evidence="5">
    <location>
        <begin position="596"/>
        <end position="620"/>
    </location>
</feature>
<name>A0A543PPJ3_9MICO</name>
<gene>
    <name evidence="8" type="ORF">FHX52_2715</name>
</gene>
<reference evidence="8 9" key="1">
    <citation type="submission" date="2019-06" db="EMBL/GenBank/DDBJ databases">
        <title>Sequencing the genomes of 1000 actinobacteria strains.</title>
        <authorList>
            <person name="Klenk H.-P."/>
        </authorList>
    </citation>
    <scope>NUCLEOTIDE SEQUENCE [LARGE SCALE GENOMIC DNA]</scope>
    <source>
        <strain evidence="8 9">DSM 21776</strain>
    </source>
</reference>
<evidence type="ECO:0000256" key="1">
    <source>
        <dbReference type="ARBA" id="ARBA00004141"/>
    </source>
</evidence>
<evidence type="ECO:0000256" key="3">
    <source>
        <dbReference type="ARBA" id="ARBA00022989"/>
    </source>
</evidence>
<evidence type="ECO:0000313" key="9">
    <source>
        <dbReference type="Proteomes" id="UP000320085"/>
    </source>
</evidence>
<sequence>MSGDATSRATALGTGRWRRVPIVDWLPRYRFAWLRGDLVAGAVVAALAVPQALGYASIAGAPVEVGLYALPVALVAYAVFGSSRQLVVGPVSTVSVLSGSFLASFGVAGTAQAASYTAALALGSGLVLIAAGFVGIGWMAEFLSKPIVTGFVLGLTSLVILNEVPHLVGVPTPAGRVIERVGALGSSVTRGEADLTTAAVSAVALVMLFGGQRVLPKFPWGLLVLVGGLAASAALDLQAKGVEVVGPVPRGLAAPGIPAVDPADVAGLLSAGAALALVGLAEGLSAARLFAAKGAYRIDADQELLASGAANVASGLFGGLGVAGSLSKTAAVSDARGRTQVTGLAAAALAVVVIVAIAPALSVLPRAVLSAIVVNAVWKLMDFGALARYSRVRRNDIVAAGIAAVGVLAFGPLNGLLLAVAASVIGLVFRSTRVDVEIMGKVPHEKAAWGSTRNHPERSTFPGVMVLRLDVPLFWVTASPANDGVLALVDSTPGTRALVLDLEATNQMDTTSADALADLRAALAQREVDLFLVRVMWPVRQALRRSGLIPELGEDHLWHSISQGVREARRVHGLMDLPAQEAAPAPATPVSAGRPPHVDDEEHIVARDPGPDLPDEHPSS</sequence>
<dbReference type="RefSeq" id="WP_185747275.1">
    <property type="nucleotide sequence ID" value="NZ_BAAAQC010000004.1"/>
</dbReference>
<evidence type="ECO:0000256" key="5">
    <source>
        <dbReference type="SAM" id="MobiDB-lite"/>
    </source>
</evidence>
<comment type="caution">
    <text evidence="8">The sequence shown here is derived from an EMBL/GenBank/DDBJ whole genome shotgun (WGS) entry which is preliminary data.</text>
</comment>
<dbReference type="AlphaFoldDB" id="A0A543PPJ3"/>
<feature type="transmembrane region" description="Helical" evidence="6">
    <location>
        <begin position="195"/>
        <end position="211"/>
    </location>
</feature>
<feature type="transmembrane region" description="Helical" evidence="6">
    <location>
        <begin position="113"/>
        <end position="135"/>
    </location>
</feature>
<evidence type="ECO:0000259" key="7">
    <source>
        <dbReference type="PROSITE" id="PS50801"/>
    </source>
</evidence>
<feature type="transmembrane region" description="Helical" evidence="6">
    <location>
        <begin position="398"/>
        <end position="429"/>
    </location>
</feature>